<evidence type="ECO:0000313" key="5">
    <source>
        <dbReference type="Proteomes" id="UP000473278"/>
    </source>
</evidence>
<dbReference type="RefSeq" id="WP_165141896.1">
    <property type="nucleotide sequence ID" value="NZ_JAALLT010000003.1"/>
</dbReference>
<dbReference type="SMART" id="SM00244">
    <property type="entry name" value="PHB"/>
    <property type="match status" value="1"/>
</dbReference>
<dbReference type="AlphaFoldDB" id="A0A6M1SVR9"/>
<gene>
    <name evidence="4" type="ORF">G3570_10030</name>
</gene>
<dbReference type="GO" id="GO:0005886">
    <property type="term" value="C:plasma membrane"/>
    <property type="evidence" value="ECO:0007669"/>
    <property type="project" value="UniProtKB-ARBA"/>
</dbReference>
<comment type="caution">
    <text evidence="4">The sequence shown here is derived from an EMBL/GenBank/DDBJ whole genome shotgun (WGS) entry which is preliminary data.</text>
</comment>
<dbReference type="SUPFAM" id="SSF117892">
    <property type="entry name" value="Band 7/SPFH domain"/>
    <property type="match status" value="1"/>
</dbReference>
<evidence type="ECO:0000256" key="1">
    <source>
        <dbReference type="ARBA" id="ARBA00004167"/>
    </source>
</evidence>
<dbReference type="Gene3D" id="3.30.479.30">
    <property type="entry name" value="Band 7 domain"/>
    <property type="match status" value="1"/>
</dbReference>
<protein>
    <submittedName>
        <fullName evidence="4">Paraslipin</fullName>
    </submittedName>
</protein>
<evidence type="ECO:0000256" key="2">
    <source>
        <dbReference type="ARBA" id="ARBA00008164"/>
    </source>
</evidence>
<dbReference type="InterPro" id="IPR036013">
    <property type="entry name" value="Band_7/SPFH_dom_sf"/>
</dbReference>
<dbReference type="GO" id="GO:0098552">
    <property type="term" value="C:side of membrane"/>
    <property type="evidence" value="ECO:0007669"/>
    <property type="project" value="UniProtKB-ARBA"/>
</dbReference>
<reference evidence="4 5" key="1">
    <citation type="submission" date="2020-02" db="EMBL/GenBank/DDBJ databases">
        <title>Balneolaceae bacterium YR4-1, complete genome.</title>
        <authorList>
            <person name="Li Y."/>
            <person name="Wu S."/>
        </authorList>
    </citation>
    <scope>NUCLEOTIDE SEQUENCE [LARGE SCALE GENOMIC DNA]</scope>
    <source>
        <strain evidence="4 5">YR4-1</strain>
    </source>
</reference>
<dbReference type="EMBL" id="JAALLT010000003">
    <property type="protein sequence ID" value="NGP76972.1"/>
    <property type="molecule type" value="Genomic_DNA"/>
</dbReference>
<dbReference type="InterPro" id="IPR001972">
    <property type="entry name" value="Stomatin_HflK_fam"/>
</dbReference>
<sequence>MIINYISQGVLGILAIYTLYKFIQSIQLVPTQKAYIVERLGKYQKTLGPGFHALLPFFDQVKYRQDLKEETIEVEPQECFTKDNVKVEVDGVIYLSVTDPVNASYGITNYRFAAVQLAQTTTRSIIGTMDLDDTFEDRAMINKEVVSVLAEMEQAWGIRVHRYEIKNIVTPRTIQNAMERQMTAERERRATIAKSEGVKGSTINDAEGEKREIINVSEGEMQRRINEAEGVAQEIESLAEATAVSIEQIAEALNSPKGKEAMQMRLAEKYISQLSKLADDKNDIIIPTDITNYDAIMAGLSLDKISIVPEKESAKNSG</sequence>
<organism evidence="4 5">
    <name type="scientific">Halalkalibaculum roseum</name>
    <dbReference type="NCBI Taxonomy" id="2709311"/>
    <lineage>
        <taxon>Bacteria</taxon>
        <taxon>Pseudomonadati</taxon>
        <taxon>Balneolota</taxon>
        <taxon>Balneolia</taxon>
        <taxon>Balneolales</taxon>
        <taxon>Balneolaceae</taxon>
        <taxon>Halalkalibaculum</taxon>
    </lineage>
</organism>
<accession>A0A6M1SVR9</accession>
<dbReference type="InterPro" id="IPR050710">
    <property type="entry name" value="Band7/mec-2_domain"/>
</dbReference>
<keyword evidence="5" id="KW-1185">Reference proteome</keyword>
<evidence type="ECO:0000313" key="4">
    <source>
        <dbReference type="EMBL" id="NGP76972.1"/>
    </source>
</evidence>
<dbReference type="CDD" id="cd08829">
    <property type="entry name" value="SPFH_paraslipin"/>
    <property type="match status" value="1"/>
</dbReference>
<dbReference type="Pfam" id="PF01145">
    <property type="entry name" value="Band_7"/>
    <property type="match status" value="1"/>
</dbReference>
<dbReference type="FunFam" id="3.30.479.30:FF:000004">
    <property type="entry name" value="Putative membrane protease family, stomatin"/>
    <property type="match status" value="1"/>
</dbReference>
<dbReference type="PRINTS" id="PR00721">
    <property type="entry name" value="STOMATIN"/>
</dbReference>
<dbReference type="InterPro" id="IPR001107">
    <property type="entry name" value="Band_7"/>
</dbReference>
<name>A0A6M1SVR9_9BACT</name>
<dbReference type="InterPro" id="IPR032435">
    <property type="entry name" value="STML2-like_C"/>
</dbReference>
<evidence type="ECO:0000259" key="3">
    <source>
        <dbReference type="SMART" id="SM00244"/>
    </source>
</evidence>
<dbReference type="Pfam" id="PF16200">
    <property type="entry name" value="Band_7_C"/>
    <property type="match status" value="1"/>
</dbReference>
<comment type="similarity">
    <text evidence="2">Belongs to the band 7/mec-2 family.</text>
</comment>
<dbReference type="Proteomes" id="UP000473278">
    <property type="component" value="Unassembled WGS sequence"/>
</dbReference>
<feature type="domain" description="Band 7" evidence="3">
    <location>
        <begin position="24"/>
        <end position="182"/>
    </location>
</feature>
<dbReference type="PANTHER" id="PTHR43327:SF10">
    <property type="entry name" value="STOMATIN-LIKE PROTEIN 2, MITOCHONDRIAL"/>
    <property type="match status" value="1"/>
</dbReference>
<dbReference type="PANTHER" id="PTHR43327">
    <property type="entry name" value="STOMATIN-LIKE PROTEIN 2, MITOCHONDRIAL"/>
    <property type="match status" value="1"/>
</dbReference>
<proteinExistence type="inferred from homology"/>
<comment type="subcellular location">
    <subcellularLocation>
        <location evidence="1">Membrane</location>
        <topology evidence="1">Single-pass membrane protein</topology>
    </subcellularLocation>
</comment>